<evidence type="ECO:0000256" key="6">
    <source>
        <dbReference type="ARBA" id="ARBA00023002"/>
    </source>
</evidence>
<keyword evidence="7" id="KW-0503">Monooxygenase</keyword>
<evidence type="ECO:0000313" key="8">
    <source>
        <dbReference type="EMBL" id="CEJ89798.1"/>
    </source>
</evidence>
<dbReference type="GO" id="GO:0050660">
    <property type="term" value="F:flavin adenine dinucleotide binding"/>
    <property type="evidence" value="ECO:0007669"/>
    <property type="project" value="InterPro"/>
</dbReference>
<evidence type="ECO:0000256" key="1">
    <source>
        <dbReference type="ARBA" id="ARBA00001974"/>
    </source>
</evidence>
<evidence type="ECO:0000256" key="7">
    <source>
        <dbReference type="ARBA" id="ARBA00023033"/>
    </source>
</evidence>
<evidence type="ECO:0000256" key="5">
    <source>
        <dbReference type="ARBA" id="ARBA00022857"/>
    </source>
</evidence>
<dbReference type="Proteomes" id="UP000039046">
    <property type="component" value="Unassembled WGS sequence"/>
</dbReference>
<accession>A0A0A1THI2</accession>
<dbReference type="AlphaFoldDB" id="A0A0A1THI2"/>
<dbReference type="PANTHER" id="PTHR43098">
    <property type="entry name" value="L-ORNITHINE N(5)-MONOOXYGENASE-RELATED"/>
    <property type="match status" value="1"/>
</dbReference>
<keyword evidence="5" id="KW-0521">NADP</keyword>
<dbReference type="InterPro" id="IPR020946">
    <property type="entry name" value="Flavin_mOase-like"/>
</dbReference>
<gene>
    <name evidence="8" type="ORF">VHEMI05622</name>
</gene>
<evidence type="ECO:0000313" key="9">
    <source>
        <dbReference type="Proteomes" id="UP000039046"/>
    </source>
</evidence>
<keyword evidence="3" id="KW-0285">Flavoprotein</keyword>
<dbReference type="Pfam" id="PF00743">
    <property type="entry name" value="FMO-like"/>
    <property type="match status" value="1"/>
</dbReference>
<dbReference type="Gene3D" id="3.50.50.60">
    <property type="entry name" value="FAD/NAD(P)-binding domain"/>
    <property type="match status" value="2"/>
</dbReference>
<organism evidence="8 9">
    <name type="scientific">[Torrubiella] hemipterigena</name>
    <dbReference type="NCBI Taxonomy" id="1531966"/>
    <lineage>
        <taxon>Eukaryota</taxon>
        <taxon>Fungi</taxon>
        <taxon>Dikarya</taxon>
        <taxon>Ascomycota</taxon>
        <taxon>Pezizomycotina</taxon>
        <taxon>Sordariomycetes</taxon>
        <taxon>Hypocreomycetidae</taxon>
        <taxon>Hypocreales</taxon>
        <taxon>Clavicipitaceae</taxon>
        <taxon>Clavicipitaceae incertae sedis</taxon>
        <taxon>'Torrubiella' clade</taxon>
    </lineage>
</organism>
<dbReference type="HOGENOM" id="CLU_006937_8_0_1"/>
<evidence type="ECO:0000256" key="3">
    <source>
        <dbReference type="ARBA" id="ARBA00022630"/>
    </source>
</evidence>
<comment type="similarity">
    <text evidence="2">Belongs to the FAD-binding monooxygenase family.</text>
</comment>
<evidence type="ECO:0000256" key="2">
    <source>
        <dbReference type="ARBA" id="ARBA00010139"/>
    </source>
</evidence>
<dbReference type="GO" id="GO:0050661">
    <property type="term" value="F:NADP binding"/>
    <property type="evidence" value="ECO:0007669"/>
    <property type="project" value="InterPro"/>
</dbReference>
<dbReference type="OrthoDB" id="66881at2759"/>
<sequence length="536" mass="61349">MSDETPPPVTVSVDVGIVGAGFGGVIALNTLRKQGFSVKIVEAAPDLGGVWHFNKYPGCRVDSKVPFYQLNSPELWKDFTMSEKYPGRDEICKYFAHMDKKLDLRKDALFNQPVNKVSYDNATKIWTIQSEHGLQVKCRYVILATGTTHKKHIPQFPGLNNYKGQLIHPSRWPDDFDATGKKVAIIGQGSTGVQIVQELAKEDCKLTIFVRNPPITFRMGQQQTSPEQVEAQKPTFFDQYNGRKYAKAEPHYFTQDTDEQRQQRLQEAWDGYSFDFLAKMYTDTVTNKEANKFTYDFWASKVRPSISDPIKRDILAPLEMPYWFFTKRPIIEQDYYEMVNQSNVDLVDLRKTKLESFTEKSIVIKDGDESQEREFDIIIVSTGYDAITGGLYDLGLHDKHGTPLKEKWADGIITHLGMMIPDMPNAFVLYGPQAPTSFTDGPVFLELEVEYIEELLKRMKADGYTSVEATQAASEAWKAKCQEGFDATLFKETSSWWTGANIPGKRVEPLLWYTGQYSWLQLYRESLKSWDDYNVE</sequence>
<dbReference type="SUPFAM" id="SSF51905">
    <property type="entry name" value="FAD/NAD(P)-binding domain"/>
    <property type="match status" value="2"/>
</dbReference>
<dbReference type="PANTHER" id="PTHR43098:SF3">
    <property type="entry name" value="L-ORNITHINE N(5)-MONOOXYGENASE-RELATED"/>
    <property type="match status" value="1"/>
</dbReference>
<protein>
    <recommendedName>
        <fullName evidence="10">FAD/NAD(P)-binding domain-containing protein</fullName>
    </recommendedName>
</protein>
<keyword evidence="4" id="KW-0274">FAD</keyword>
<name>A0A0A1THI2_9HYPO</name>
<evidence type="ECO:0000256" key="4">
    <source>
        <dbReference type="ARBA" id="ARBA00022827"/>
    </source>
</evidence>
<dbReference type="STRING" id="1531966.A0A0A1THI2"/>
<dbReference type="EMBL" id="CDHN01000003">
    <property type="protein sequence ID" value="CEJ89798.1"/>
    <property type="molecule type" value="Genomic_DNA"/>
</dbReference>
<evidence type="ECO:0008006" key="10">
    <source>
        <dbReference type="Google" id="ProtNLM"/>
    </source>
</evidence>
<dbReference type="GO" id="GO:0004499">
    <property type="term" value="F:N,N-dimethylaniline monooxygenase activity"/>
    <property type="evidence" value="ECO:0007669"/>
    <property type="project" value="InterPro"/>
</dbReference>
<dbReference type="InterPro" id="IPR036188">
    <property type="entry name" value="FAD/NAD-bd_sf"/>
</dbReference>
<keyword evidence="6" id="KW-0560">Oxidoreductase</keyword>
<reference evidence="8 9" key="1">
    <citation type="journal article" date="2015" name="Genome Announc.">
        <title>Draft Genome Sequence and Gene Annotation of the Entomopathogenic Fungus Verticillium hemipterigenum.</title>
        <authorList>
            <person name="Horn F."/>
            <person name="Habel A."/>
            <person name="Scharf D.H."/>
            <person name="Dworschak J."/>
            <person name="Brakhage A.A."/>
            <person name="Guthke R."/>
            <person name="Hertweck C."/>
            <person name="Linde J."/>
        </authorList>
    </citation>
    <scope>NUCLEOTIDE SEQUENCE [LARGE SCALE GENOMIC DNA]</scope>
</reference>
<proteinExistence type="inferred from homology"/>
<keyword evidence="9" id="KW-1185">Reference proteome</keyword>
<dbReference type="PRINTS" id="PR00411">
    <property type="entry name" value="PNDRDTASEI"/>
</dbReference>
<dbReference type="InterPro" id="IPR050775">
    <property type="entry name" value="FAD-binding_Monooxygenases"/>
</dbReference>
<comment type="cofactor">
    <cofactor evidence="1">
        <name>FAD</name>
        <dbReference type="ChEBI" id="CHEBI:57692"/>
    </cofactor>
</comment>